<dbReference type="GO" id="GO:0005829">
    <property type="term" value="C:cytosol"/>
    <property type="evidence" value="ECO:0007669"/>
    <property type="project" value="TreeGrafter"/>
</dbReference>
<keyword evidence="4" id="KW-0813">Transport</keyword>
<dbReference type="InterPro" id="IPR005043">
    <property type="entry name" value="XPO2_C"/>
</dbReference>
<dbReference type="GO" id="GO:0031267">
    <property type="term" value="F:small GTPase binding"/>
    <property type="evidence" value="ECO:0007669"/>
    <property type="project" value="InterPro"/>
</dbReference>
<evidence type="ECO:0000313" key="9">
    <source>
        <dbReference type="EMBL" id="ORY49947.1"/>
    </source>
</evidence>
<evidence type="ECO:0000256" key="1">
    <source>
        <dbReference type="ARBA" id="ARBA00004123"/>
    </source>
</evidence>
<dbReference type="GO" id="GO:0005635">
    <property type="term" value="C:nuclear envelope"/>
    <property type="evidence" value="ECO:0007669"/>
    <property type="project" value="EnsemblFungi"/>
</dbReference>
<gene>
    <name evidence="9" type="ORF">BCR33DRAFT_713543</name>
</gene>
<feature type="domain" description="Importin N-terminal" evidence="8">
    <location>
        <begin position="23"/>
        <end position="97"/>
    </location>
</feature>
<dbReference type="EMBL" id="MCGO01000008">
    <property type="protein sequence ID" value="ORY49947.1"/>
    <property type="molecule type" value="Genomic_DNA"/>
</dbReference>
<dbReference type="GO" id="GO:0006606">
    <property type="term" value="P:protein import into nucleus"/>
    <property type="evidence" value="ECO:0007669"/>
    <property type="project" value="TreeGrafter"/>
</dbReference>
<organism evidence="9 10">
    <name type="scientific">Rhizoclosmatium globosum</name>
    <dbReference type="NCBI Taxonomy" id="329046"/>
    <lineage>
        <taxon>Eukaryota</taxon>
        <taxon>Fungi</taxon>
        <taxon>Fungi incertae sedis</taxon>
        <taxon>Chytridiomycota</taxon>
        <taxon>Chytridiomycota incertae sedis</taxon>
        <taxon>Chytridiomycetes</taxon>
        <taxon>Chytridiales</taxon>
        <taxon>Chytriomycetaceae</taxon>
        <taxon>Rhizoclosmatium</taxon>
    </lineage>
</organism>
<dbReference type="Pfam" id="PF03810">
    <property type="entry name" value="IBN_N"/>
    <property type="match status" value="1"/>
</dbReference>
<dbReference type="SUPFAM" id="SSF48371">
    <property type="entry name" value="ARM repeat"/>
    <property type="match status" value="1"/>
</dbReference>
<dbReference type="PROSITE" id="PS50166">
    <property type="entry name" value="IMPORTIN_B_NT"/>
    <property type="match status" value="1"/>
</dbReference>
<evidence type="ECO:0000313" key="10">
    <source>
        <dbReference type="Proteomes" id="UP000193642"/>
    </source>
</evidence>
<evidence type="ECO:0000256" key="5">
    <source>
        <dbReference type="ARBA" id="ARBA00022490"/>
    </source>
</evidence>
<dbReference type="InterPro" id="IPR001494">
    <property type="entry name" value="Importin-beta_N"/>
</dbReference>
<keyword evidence="7" id="KW-0539">Nucleus</keyword>
<keyword evidence="10" id="KW-1185">Reference proteome</keyword>
<dbReference type="Pfam" id="PF03378">
    <property type="entry name" value="CAS_CSE1"/>
    <property type="match status" value="1"/>
</dbReference>
<reference evidence="9 10" key="1">
    <citation type="submission" date="2016-07" db="EMBL/GenBank/DDBJ databases">
        <title>Pervasive Adenine N6-methylation of Active Genes in Fungi.</title>
        <authorList>
            <consortium name="DOE Joint Genome Institute"/>
            <person name="Mondo S.J."/>
            <person name="Dannebaum R.O."/>
            <person name="Kuo R.C."/>
            <person name="Labutti K."/>
            <person name="Haridas S."/>
            <person name="Kuo A."/>
            <person name="Salamov A."/>
            <person name="Ahrendt S.R."/>
            <person name="Lipzen A."/>
            <person name="Sullivan W."/>
            <person name="Andreopoulos W.B."/>
            <person name="Clum A."/>
            <person name="Lindquist E."/>
            <person name="Daum C."/>
            <person name="Ramamoorthy G.K."/>
            <person name="Gryganskyi A."/>
            <person name="Culley D."/>
            <person name="Magnuson J.K."/>
            <person name="James T.Y."/>
            <person name="O'Malley M.A."/>
            <person name="Stajich J.E."/>
            <person name="Spatafora J.W."/>
            <person name="Visel A."/>
            <person name="Grigoriev I.V."/>
        </authorList>
    </citation>
    <scope>NUCLEOTIDE SEQUENCE [LARGE SCALE GENOMIC DNA]</scope>
    <source>
        <strain evidence="9 10">JEL800</strain>
    </source>
</reference>
<evidence type="ECO:0000256" key="4">
    <source>
        <dbReference type="ARBA" id="ARBA00022448"/>
    </source>
</evidence>
<evidence type="ECO:0000256" key="7">
    <source>
        <dbReference type="ARBA" id="ARBA00023242"/>
    </source>
</evidence>
<dbReference type="SMART" id="SM00913">
    <property type="entry name" value="IBN_N"/>
    <property type="match status" value="1"/>
</dbReference>
<dbReference type="Proteomes" id="UP000193642">
    <property type="component" value="Unassembled WGS sequence"/>
</dbReference>
<dbReference type="PANTHER" id="PTHR10997">
    <property type="entry name" value="IMPORTIN-7, 8, 11"/>
    <property type="match status" value="1"/>
</dbReference>
<dbReference type="STRING" id="329046.A0A1Y2CSK5"/>
<dbReference type="GO" id="GO:0005049">
    <property type="term" value="F:nuclear export signal receptor activity"/>
    <property type="evidence" value="ECO:0007669"/>
    <property type="project" value="EnsemblFungi"/>
</dbReference>
<keyword evidence="5" id="KW-0963">Cytoplasm</keyword>
<dbReference type="FunFam" id="1.25.10.10:FF:000057">
    <property type="entry name" value="Exportin-2 isoform 1"/>
    <property type="match status" value="1"/>
</dbReference>
<name>A0A1Y2CSK5_9FUNG</name>
<comment type="similarity">
    <text evidence="3">Belongs to the XPO2/CSE1 family.</text>
</comment>
<dbReference type="GO" id="GO:0034399">
    <property type="term" value="C:nuclear periphery"/>
    <property type="evidence" value="ECO:0007669"/>
    <property type="project" value="EnsemblFungi"/>
</dbReference>
<proteinExistence type="inferred from homology"/>
<dbReference type="Gene3D" id="1.25.10.10">
    <property type="entry name" value="Leucine-rich Repeat Variant"/>
    <property type="match status" value="1"/>
</dbReference>
<evidence type="ECO:0000256" key="3">
    <source>
        <dbReference type="ARBA" id="ARBA00008669"/>
    </source>
</evidence>
<dbReference type="GO" id="GO:0061015">
    <property type="term" value="P:snRNA import into nucleus"/>
    <property type="evidence" value="ECO:0007669"/>
    <property type="project" value="EnsemblFungi"/>
</dbReference>
<evidence type="ECO:0000259" key="8">
    <source>
        <dbReference type="PROSITE" id="PS50166"/>
    </source>
</evidence>
<protein>
    <submittedName>
        <fullName evidence="9">Cse1-domain-containing protein</fullName>
    </submittedName>
</protein>
<keyword evidence="6" id="KW-0653">Protein transport</keyword>
<dbReference type="InterPro" id="IPR011989">
    <property type="entry name" value="ARM-like"/>
</dbReference>
<dbReference type="InterPro" id="IPR016024">
    <property type="entry name" value="ARM-type_fold"/>
</dbReference>
<comment type="caution">
    <text evidence="9">The sequence shown here is derived from an EMBL/GenBank/DDBJ whole genome shotgun (WGS) entry which is preliminary data.</text>
</comment>
<dbReference type="GO" id="GO:0006611">
    <property type="term" value="P:protein export from nucleus"/>
    <property type="evidence" value="ECO:0007669"/>
    <property type="project" value="EnsemblFungi"/>
</dbReference>
<dbReference type="OrthoDB" id="3268246at2759"/>
<dbReference type="PANTHER" id="PTHR10997:SF8">
    <property type="entry name" value="EXPORTIN-2"/>
    <property type="match status" value="1"/>
</dbReference>
<comment type="subcellular location">
    <subcellularLocation>
        <location evidence="2">Cytoplasm</location>
    </subcellularLocation>
    <subcellularLocation>
        <location evidence="1">Nucleus</location>
    </subcellularLocation>
</comment>
<dbReference type="GO" id="GO:0032991">
    <property type="term" value="C:protein-containing complex"/>
    <property type="evidence" value="ECO:0007669"/>
    <property type="project" value="EnsemblFungi"/>
</dbReference>
<dbReference type="Pfam" id="PF08506">
    <property type="entry name" value="Cse1"/>
    <property type="match status" value="1"/>
</dbReference>
<dbReference type="AlphaFoldDB" id="A0A1Y2CSK5"/>
<evidence type="ECO:0000256" key="6">
    <source>
        <dbReference type="ARBA" id="ARBA00022927"/>
    </source>
</evidence>
<dbReference type="InterPro" id="IPR013713">
    <property type="entry name" value="XPO2_central"/>
</dbReference>
<accession>A0A1Y2CSK5</accession>
<evidence type="ECO:0000256" key="2">
    <source>
        <dbReference type="ARBA" id="ARBA00004496"/>
    </source>
</evidence>
<sequence length="954" mass="106785">MEAAIVQHIQNTLSVQPDIRKAAEAALQSAELTPGFSIALLTVVGAGSVDAATRVTCAIYFKNWVKKHWKQIEGEQDKVLPQDRAAIKASIVDLMISSTSTIQLQLSEAVSTIADNDFPNQWTDLVPLLVSKLDANNYDINAGVLQTAHSIFKRWRHQFVSNALFTEIKMVLDQFAAPFLAFFQATDALVDANAQNPKALAVLFNSILLLTKIFYSLNVQEYPEFFENNHNIFMALLKKYLVYANPLLETNDDEEVGPIEKVKSSICEIIDLYVTKYEEDFTTLPQFVETVWGLLTTTSLKPKYDELVSRAIAFLTAVARPVRHKHMFSNDVLKNICQSIIIPNMALRDADMELFEDECMEYIRRDLEGSEMGTRRGAATDLIRGLLSHFAQEITAIVSEYLSVLLAEYARDPKANWKSKDSALYLIMAVSAKSSSLQSGVTSVNEYIDTVSVFASNVLPDLQAPVNGPIEPIIKVDALKYVLTFRNQLSKVQILEVFPFIVQHLSSSNYVVYTYAAVCIERILALKSGSHLLFSKSDIQQYIQPMLLRLFDLIQNTGTTSEKLAENDYLMKALMRVLLVARDDVLPYVSELLNRLTRIIEVISKNPSNPKFNHFAFESVGALIKNSCQSNAQLVAEFEQFLFPPFQSILTQDVAEFMPYVFQLMAQMLALHKEMGIPAAYKSMLPPLLTPALWESHGNIPALVGLLESYLSKGATEIVQNGQLTPILGVYHKLISSRMNDNYGIDLIMSVYENVTTADLAAFNKNIFMLLLQRLKSSRTDKFTNCFLKFLSNLLIMQKEGLNADVVIGYFDSIGQFLFRDMFINVVLPGLAQMVGPEERVLFIVGMTNLLTRSSVMLSDSYLPLWPELVKTVIELIKIPAAQDADLNPEDDLYIADVEEAGYQASFARLAAPTKKRSVIRGVDPQAYFMEHMVAFKNGPGGARISPQVWALLG</sequence>
<dbReference type="GO" id="GO:0046827">
    <property type="term" value="P:positive regulation of protein export from nucleus"/>
    <property type="evidence" value="ECO:0007669"/>
    <property type="project" value="EnsemblFungi"/>
</dbReference>